<proteinExistence type="predicted"/>
<dbReference type="KEGG" id="lkm:EFP84_11575"/>
<evidence type="ECO:0000313" key="2">
    <source>
        <dbReference type="Proteomes" id="UP000276407"/>
    </source>
</evidence>
<evidence type="ECO:0000313" key="1">
    <source>
        <dbReference type="EMBL" id="AYV56085.1"/>
    </source>
</evidence>
<reference evidence="1 2" key="1">
    <citation type="submission" date="2018-11" db="EMBL/GenBank/DDBJ databases">
        <title>Complete genome sequence of Leptospira kmetyi isolate LS 001/16 from soil sample associated with a leptospirosis patient in Kelantan.</title>
        <authorList>
            <person name="Muhammad Yusoff F."/>
            <person name="Muhammad Yusoff S."/>
            <person name="Ahmad M.N."/>
            <person name="Yusof N.Y."/>
            <person name="Aziah I."/>
        </authorList>
    </citation>
    <scope>NUCLEOTIDE SEQUENCE [LARGE SCALE GENOMIC DNA]</scope>
    <source>
        <strain evidence="1 2">LS 001/16</strain>
    </source>
</reference>
<protein>
    <submittedName>
        <fullName evidence="1">Uncharacterized protein</fullName>
    </submittedName>
</protein>
<organism evidence="1 2">
    <name type="scientific">Leptospira kmetyi</name>
    <dbReference type="NCBI Taxonomy" id="408139"/>
    <lineage>
        <taxon>Bacteria</taxon>
        <taxon>Pseudomonadati</taxon>
        <taxon>Spirochaetota</taxon>
        <taxon>Spirochaetia</taxon>
        <taxon>Leptospirales</taxon>
        <taxon>Leptospiraceae</taxon>
        <taxon>Leptospira</taxon>
    </lineage>
</organism>
<accession>A0AAD0UR15</accession>
<dbReference type="EMBL" id="CP033614">
    <property type="protein sequence ID" value="AYV56085.1"/>
    <property type="molecule type" value="Genomic_DNA"/>
</dbReference>
<sequence>MIAHIRIHIIKTPLFAFRKESRTIESFSNPFLRYTGSDWKKIIYETYILTQIRFVSRKSIQEFISKRWK</sequence>
<name>A0AAD0UR15_9LEPT</name>
<dbReference type="Proteomes" id="UP000276407">
    <property type="component" value="Chromosome 1"/>
</dbReference>
<dbReference type="AlphaFoldDB" id="A0AAD0UR15"/>
<gene>
    <name evidence="1" type="ORF">EFP84_11575</name>
</gene>